<sequence length="169" mass="19608">MPYDFEVIHRKGSEHTVPDFLSRSLPTSADVVEAVSTPDIADRWYRSMISKILTQADKYPLWRVQDDKLYKHVSSRYSDLGEPSDEWKLVVPKDQRHKLIESFHDVPTSGHCGVAKTVARISRIRDINSLNLFMTYLLVVIAVWRKRSLVFLKNIIGQSYEPMLLIMFV</sequence>
<name>A0AAW1HFD2_POPJA</name>
<dbReference type="EMBL" id="JASPKY010001761">
    <property type="protein sequence ID" value="KAK9674612.1"/>
    <property type="molecule type" value="Genomic_DNA"/>
</dbReference>
<evidence type="ECO:0000313" key="3">
    <source>
        <dbReference type="EMBL" id="KAK9674612.1"/>
    </source>
</evidence>
<evidence type="ECO:0000256" key="1">
    <source>
        <dbReference type="SAM" id="Phobius"/>
    </source>
</evidence>
<dbReference type="Gene3D" id="1.10.340.70">
    <property type="match status" value="1"/>
</dbReference>
<comment type="caution">
    <text evidence="3">The sequence shown here is derived from an EMBL/GenBank/DDBJ whole genome shotgun (WGS) entry which is preliminary data.</text>
</comment>
<organism evidence="3 4">
    <name type="scientific">Popillia japonica</name>
    <name type="common">Japanese beetle</name>
    <dbReference type="NCBI Taxonomy" id="7064"/>
    <lineage>
        <taxon>Eukaryota</taxon>
        <taxon>Metazoa</taxon>
        <taxon>Ecdysozoa</taxon>
        <taxon>Arthropoda</taxon>
        <taxon>Hexapoda</taxon>
        <taxon>Insecta</taxon>
        <taxon>Pterygota</taxon>
        <taxon>Neoptera</taxon>
        <taxon>Endopterygota</taxon>
        <taxon>Coleoptera</taxon>
        <taxon>Polyphaga</taxon>
        <taxon>Scarabaeiformia</taxon>
        <taxon>Scarabaeidae</taxon>
        <taxon>Rutelinae</taxon>
        <taxon>Popillia</taxon>
    </lineage>
</organism>
<accession>A0AAW1HFD2</accession>
<proteinExistence type="predicted"/>
<keyword evidence="1" id="KW-0812">Transmembrane</keyword>
<reference evidence="3 4" key="1">
    <citation type="journal article" date="2024" name="BMC Genomics">
        <title>De novo assembly and annotation of Popillia japonica's genome with initial clues to its potential as an invasive pest.</title>
        <authorList>
            <person name="Cucini C."/>
            <person name="Boschi S."/>
            <person name="Funari R."/>
            <person name="Cardaioli E."/>
            <person name="Iannotti N."/>
            <person name="Marturano G."/>
            <person name="Paoli F."/>
            <person name="Bruttini M."/>
            <person name="Carapelli A."/>
            <person name="Frati F."/>
            <person name="Nardi F."/>
        </authorList>
    </citation>
    <scope>NUCLEOTIDE SEQUENCE [LARGE SCALE GENOMIC DNA]</scope>
    <source>
        <strain evidence="3">DMR45628</strain>
    </source>
</reference>
<dbReference type="Proteomes" id="UP001458880">
    <property type="component" value="Unassembled WGS sequence"/>
</dbReference>
<evidence type="ECO:0000313" key="4">
    <source>
        <dbReference type="Proteomes" id="UP001458880"/>
    </source>
</evidence>
<keyword evidence="1" id="KW-0472">Membrane</keyword>
<feature type="domain" description="Integrase zinc-binding" evidence="2">
    <location>
        <begin position="91"/>
        <end position="123"/>
    </location>
</feature>
<gene>
    <name evidence="3" type="ORF">QE152_g40992</name>
</gene>
<dbReference type="InterPro" id="IPR041588">
    <property type="entry name" value="Integrase_H2C2"/>
</dbReference>
<feature type="transmembrane region" description="Helical" evidence="1">
    <location>
        <begin position="127"/>
        <end position="144"/>
    </location>
</feature>
<keyword evidence="4" id="KW-1185">Reference proteome</keyword>
<protein>
    <submittedName>
        <fullName evidence="3">Integrase zinc binding domain</fullName>
    </submittedName>
</protein>
<keyword evidence="1" id="KW-1133">Transmembrane helix</keyword>
<dbReference type="AlphaFoldDB" id="A0AAW1HFD2"/>
<evidence type="ECO:0000259" key="2">
    <source>
        <dbReference type="Pfam" id="PF17921"/>
    </source>
</evidence>
<dbReference type="Pfam" id="PF17921">
    <property type="entry name" value="Integrase_H2C2"/>
    <property type="match status" value="1"/>
</dbReference>